<dbReference type="SUPFAM" id="SSF53756">
    <property type="entry name" value="UDP-Glycosyltransferase/glycogen phosphorylase"/>
    <property type="match status" value="1"/>
</dbReference>
<dbReference type="Pfam" id="PF13692">
    <property type="entry name" value="Glyco_trans_1_4"/>
    <property type="match status" value="1"/>
</dbReference>
<accession>A0A0R0C7L0</accession>
<dbReference type="RefSeq" id="WP_057629758.1">
    <property type="nucleotide sequence ID" value="NZ_LDJJ01000056.1"/>
</dbReference>
<dbReference type="PANTHER" id="PTHR12526">
    <property type="entry name" value="GLYCOSYLTRANSFERASE"/>
    <property type="match status" value="1"/>
</dbReference>
<dbReference type="OrthoDB" id="9802525at2"/>
<dbReference type="PANTHER" id="PTHR12526:SF630">
    <property type="entry name" value="GLYCOSYLTRANSFERASE"/>
    <property type="match status" value="1"/>
</dbReference>
<evidence type="ECO:0000313" key="2">
    <source>
        <dbReference type="Proteomes" id="UP000051863"/>
    </source>
</evidence>
<sequence length="377" mass="41167">MTRPTLVMVTTSFPIAGDGSEAAGAFVADLAEELTSNFNIRIVAPGTANAIESWSEHIDVYRYEAPKSPLSTLKPWRMADLAWMYKVLKGGQRATWQASDGTEHILALWALPSGQWAKKAARRRRIGYSVWTLGSDIWSLGKVPLLRARLRSILKSAHHCWSDGIELGNETKAIAGREVAFLPSTRRIDAGSRSPNRSQPPFRFLFLGRWHPNKGVDLLMQALSELEDEDWAQIESVTIAGGGALEPLVRSSAASLLHAGRPVEVRGYLSRDEASTAMLHADYLLIPSRIESIPVVFSDAMKLGLPVVSMPVGDLSALVTSEIGVLANEVSAEAFASAMRTMLGTDPARFHLQAMRERFDLGKTAQAITAAILQNKP</sequence>
<proteinExistence type="predicted"/>
<evidence type="ECO:0000313" key="1">
    <source>
        <dbReference type="EMBL" id="KRG65296.1"/>
    </source>
</evidence>
<dbReference type="PATRIC" id="fig|405446.3.peg.2939"/>
<dbReference type="EMBL" id="LDJJ01000056">
    <property type="protein sequence ID" value="KRG65296.1"/>
    <property type="molecule type" value="Genomic_DNA"/>
</dbReference>
<protein>
    <recommendedName>
        <fullName evidence="3">Glycosyl transferase family 1 domain-containing protein</fullName>
    </recommendedName>
</protein>
<dbReference type="Gene3D" id="3.40.50.2000">
    <property type="entry name" value="Glycogen Phosphorylase B"/>
    <property type="match status" value="2"/>
</dbReference>
<gene>
    <name evidence="1" type="ORF">ABB27_15910</name>
</gene>
<reference evidence="1 2" key="1">
    <citation type="submission" date="2015-05" db="EMBL/GenBank/DDBJ databases">
        <title>Genome sequencing and analysis of members of genus Stenotrophomonas.</title>
        <authorList>
            <person name="Patil P.P."/>
            <person name="Midha S."/>
            <person name="Patil P.B."/>
        </authorList>
    </citation>
    <scope>NUCLEOTIDE SEQUENCE [LARGE SCALE GENOMIC DNA]</scope>
    <source>
        <strain evidence="1 2">DSM 18941</strain>
    </source>
</reference>
<name>A0A0R0C7L0_9GAMM</name>
<evidence type="ECO:0008006" key="3">
    <source>
        <dbReference type="Google" id="ProtNLM"/>
    </source>
</evidence>
<dbReference type="AlphaFoldDB" id="A0A0R0C7L0"/>
<organism evidence="1 2">
    <name type="scientific">Stenotrophomonas terrae</name>
    <dbReference type="NCBI Taxonomy" id="405446"/>
    <lineage>
        <taxon>Bacteria</taxon>
        <taxon>Pseudomonadati</taxon>
        <taxon>Pseudomonadota</taxon>
        <taxon>Gammaproteobacteria</taxon>
        <taxon>Lysobacterales</taxon>
        <taxon>Lysobacteraceae</taxon>
        <taxon>Stenotrophomonas</taxon>
    </lineage>
</organism>
<comment type="caution">
    <text evidence="1">The sequence shown here is derived from an EMBL/GenBank/DDBJ whole genome shotgun (WGS) entry which is preliminary data.</text>
</comment>
<keyword evidence="2" id="KW-1185">Reference proteome</keyword>
<dbReference type="Proteomes" id="UP000051863">
    <property type="component" value="Unassembled WGS sequence"/>
</dbReference>